<keyword evidence="4" id="KW-1185">Reference proteome</keyword>
<gene>
    <name evidence="3" type="ORF">JCM15548_13623</name>
</gene>
<dbReference type="RefSeq" id="WP_062127230.1">
    <property type="nucleotide sequence ID" value="NZ_BAZW01000043.1"/>
</dbReference>
<proteinExistence type="predicted"/>
<dbReference type="OrthoDB" id="1122444at2"/>
<feature type="domain" description="DUF7686" evidence="1">
    <location>
        <begin position="17"/>
        <end position="86"/>
    </location>
</feature>
<sequence>MEDANSMTYSTLEKGYDFFISDKWRKKYHFKIFSFPIPCGWLSEAIEVLKDNPVFERRMFQIISDFDADIEKSELQLKARIKRGINKRYLISNPDGRLAIGEDGKVAGRILWDQEVPGSEFQRYFEMDGKKITAEEFIELFSSFEGWNFRLQMLDPSEDLDG</sequence>
<dbReference type="Pfam" id="PF24828">
    <property type="entry name" value="DUF7713"/>
    <property type="match status" value="1"/>
</dbReference>
<feature type="domain" description="DUF7713" evidence="2">
    <location>
        <begin position="89"/>
        <end position="158"/>
    </location>
</feature>
<reference evidence="3 4" key="1">
    <citation type="journal article" date="2015" name="Microbes Environ.">
        <title>Distribution and evolution of nitrogen fixation genes in the phylum bacteroidetes.</title>
        <authorList>
            <person name="Inoue J."/>
            <person name="Oshima K."/>
            <person name="Suda W."/>
            <person name="Sakamoto M."/>
            <person name="Iino T."/>
            <person name="Noda S."/>
            <person name="Hongoh Y."/>
            <person name="Hattori M."/>
            <person name="Ohkuma M."/>
        </authorList>
    </citation>
    <scope>NUCLEOTIDE SEQUENCE [LARGE SCALE GENOMIC DNA]</scope>
    <source>
        <strain evidence="3">JCM 15548</strain>
    </source>
</reference>
<dbReference type="AlphaFoldDB" id="A0A0E9M2B9"/>
<evidence type="ECO:0000313" key="3">
    <source>
        <dbReference type="EMBL" id="GAO31275.1"/>
    </source>
</evidence>
<name>A0A0E9M2B9_9BACT</name>
<dbReference type="STRING" id="1236989.JCM15548_13623"/>
<accession>A0A0E9M2B9</accession>
<evidence type="ECO:0000259" key="1">
    <source>
        <dbReference type="Pfam" id="PF24735"/>
    </source>
</evidence>
<comment type="caution">
    <text evidence="3">The sequence shown here is derived from an EMBL/GenBank/DDBJ whole genome shotgun (WGS) entry which is preliminary data.</text>
</comment>
<dbReference type="Proteomes" id="UP000032900">
    <property type="component" value="Unassembled WGS sequence"/>
</dbReference>
<dbReference type="EMBL" id="BAZW01000043">
    <property type="protein sequence ID" value="GAO31275.1"/>
    <property type="molecule type" value="Genomic_DNA"/>
</dbReference>
<evidence type="ECO:0000313" key="4">
    <source>
        <dbReference type="Proteomes" id="UP000032900"/>
    </source>
</evidence>
<dbReference type="Pfam" id="PF24735">
    <property type="entry name" value="DUF7686"/>
    <property type="match status" value="1"/>
</dbReference>
<protein>
    <submittedName>
        <fullName evidence="3">Uncharacterized protein</fullName>
    </submittedName>
</protein>
<dbReference type="InterPro" id="IPR056130">
    <property type="entry name" value="DUF7713"/>
</dbReference>
<dbReference type="InterPro" id="IPR056103">
    <property type="entry name" value="DUF7686"/>
</dbReference>
<evidence type="ECO:0000259" key="2">
    <source>
        <dbReference type="Pfam" id="PF24828"/>
    </source>
</evidence>
<organism evidence="3 4">
    <name type="scientific">Geofilum rubicundum JCM 15548</name>
    <dbReference type="NCBI Taxonomy" id="1236989"/>
    <lineage>
        <taxon>Bacteria</taxon>
        <taxon>Pseudomonadati</taxon>
        <taxon>Bacteroidota</taxon>
        <taxon>Bacteroidia</taxon>
        <taxon>Marinilabiliales</taxon>
        <taxon>Marinilabiliaceae</taxon>
        <taxon>Geofilum</taxon>
    </lineage>
</organism>